<gene>
    <name evidence="1" type="ORF">GJW-30_1_00676</name>
</gene>
<evidence type="ECO:0000313" key="2">
    <source>
        <dbReference type="Proteomes" id="UP000236884"/>
    </source>
</evidence>
<proteinExistence type="predicted"/>
<name>A0A0S3PQD7_9BRAD</name>
<sequence>MEPDFNPAQTNTRRAMRRSACEDGLRVLSATDFRQRDMHRTRIANANYDACRIFTIAEMPEPQWFLMHCENFLTKLHFLG</sequence>
<organism evidence="1 2">
    <name type="scientific">Variibacter gotjawalensis</name>
    <dbReference type="NCBI Taxonomy" id="1333996"/>
    <lineage>
        <taxon>Bacteria</taxon>
        <taxon>Pseudomonadati</taxon>
        <taxon>Pseudomonadota</taxon>
        <taxon>Alphaproteobacteria</taxon>
        <taxon>Hyphomicrobiales</taxon>
        <taxon>Nitrobacteraceae</taxon>
        <taxon>Variibacter</taxon>
    </lineage>
</organism>
<evidence type="ECO:0000313" key="1">
    <source>
        <dbReference type="EMBL" id="BAT58155.1"/>
    </source>
</evidence>
<accession>A0A0S3PQD7</accession>
<keyword evidence="2" id="KW-1185">Reference proteome</keyword>
<dbReference type="Proteomes" id="UP000236884">
    <property type="component" value="Chromosome"/>
</dbReference>
<protein>
    <submittedName>
        <fullName evidence="1">Uncharacterized protein</fullName>
    </submittedName>
</protein>
<dbReference type="KEGG" id="vgo:GJW-30_1_00676"/>
<dbReference type="AlphaFoldDB" id="A0A0S3PQD7"/>
<dbReference type="EMBL" id="AP014946">
    <property type="protein sequence ID" value="BAT58155.1"/>
    <property type="molecule type" value="Genomic_DNA"/>
</dbReference>
<reference evidence="1 2" key="1">
    <citation type="submission" date="2015-08" db="EMBL/GenBank/DDBJ databases">
        <title>Investigation of the bacterial diversity of lava forest soil.</title>
        <authorList>
            <person name="Lee J.S."/>
        </authorList>
    </citation>
    <scope>NUCLEOTIDE SEQUENCE [LARGE SCALE GENOMIC DNA]</scope>
    <source>
        <strain evidence="1 2">GJW-30</strain>
    </source>
</reference>